<evidence type="ECO:0000256" key="6">
    <source>
        <dbReference type="PROSITE-ProRule" id="PRU00146"/>
    </source>
</evidence>
<comment type="caution">
    <text evidence="9">The sequence shown here is derived from an EMBL/GenBank/DDBJ whole genome shotgun (WGS) entry which is preliminary data.</text>
</comment>
<dbReference type="OrthoDB" id="429143at2759"/>
<evidence type="ECO:0000256" key="3">
    <source>
        <dbReference type="ARBA" id="ARBA00022771"/>
    </source>
</evidence>
<dbReference type="SUPFAM" id="SSF57903">
    <property type="entry name" value="FYVE/PHD zinc finger"/>
    <property type="match status" value="2"/>
</dbReference>
<dbReference type="Gene3D" id="3.30.40.10">
    <property type="entry name" value="Zinc/RING finger domain, C3HC4 (zinc finger)"/>
    <property type="match status" value="2"/>
</dbReference>
<dbReference type="InterPro" id="IPR032308">
    <property type="entry name" value="TDBD"/>
</dbReference>
<dbReference type="InterPro" id="IPR056511">
    <property type="entry name" value="IDM1_C"/>
</dbReference>
<dbReference type="PROSITE" id="PS01359">
    <property type="entry name" value="ZF_PHD_1"/>
    <property type="match status" value="1"/>
</dbReference>
<feature type="compositionally biased region" description="Basic and acidic residues" evidence="7">
    <location>
        <begin position="267"/>
        <end position="279"/>
    </location>
</feature>
<feature type="region of interest" description="Disordered" evidence="7">
    <location>
        <begin position="1665"/>
        <end position="1751"/>
    </location>
</feature>
<dbReference type="Pfam" id="PF16135">
    <property type="entry name" value="TDBD"/>
    <property type="match status" value="2"/>
</dbReference>
<feature type="non-terminal residue" evidence="9">
    <location>
        <position position="2449"/>
    </location>
</feature>
<feature type="region of interest" description="Disordered" evidence="7">
    <location>
        <begin position="293"/>
        <end position="406"/>
    </location>
</feature>
<dbReference type="Pfam" id="PF22970">
    <property type="entry name" value="DUF7028"/>
    <property type="match status" value="2"/>
</dbReference>
<evidence type="ECO:0000313" key="9">
    <source>
        <dbReference type="EMBL" id="RDY03079.1"/>
    </source>
</evidence>
<dbReference type="GO" id="GO:0008270">
    <property type="term" value="F:zinc ion binding"/>
    <property type="evidence" value="ECO:0007669"/>
    <property type="project" value="UniProtKB-KW"/>
</dbReference>
<feature type="compositionally biased region" description="Low complexity" evidence="7">
    <location>
        <begin position="54"/>
        <end position="63"/>
    </location>
</feature>
<feature type="compositionally biased region" description="Low complexity" evidence="7">
    <location>
        <begin position="1267"/>
        <end position="1277"/>
    </location>
</feature>
<feature type="region of interest" description="Disordered" evidence="7">
    <location>
        <begin position="461"/>
        <end position="544"/>
    </location>
</feature>
<accession>A0A371HJW5</accession>
<dbReference type="InterPro" id="IPR054292">
    <property type="entry name" value="DUF7028"/>
</dbReference>
<evidence type="ECO:0000256" key="7">
    <source>
        <dbReference type="SAM" id="MobiDB-lite"/>
    </source>
</evidence>
<dbReference type="STRING" id="157652.A0A371HJW5"/>
<keyword evidence="5" id="KW-0539">Nucleus</keyword>
<feature type="region of interest" description="Disordered" evidence="7">
    <location>
        <begin position="1391"/>
        <end position="1419"/>
    </location>
</feature>
<proteinExistence type="predicted"/>
<feature type="region of interest" description="Disordered" evidence="7">
    <location>
        <begin position="566"/>
        <end position="586"/>
    </location>
</feature>
<feature type="region of interest" description="Disordered" evidence="7">
    <location>
        <begin position="259"/>
        <end position="279"/>
    </location>
</feature>
<dbReference type="SUPFAM" id="SSF55729">
    <property type="entry name" value="Acyl-CoA N-acyltransferases (Nat)"/>
    <property type="match status" value="1"/>
</dbReference>
<dbReference type="InterPro" id="IPR016181">
    <property type="entry name" value="Acyl_CoA_acyltransferase"/>
</dbReference>
<protein>
    <submittedName>
        <fullName evidence="9">Increased DNA methylation 1</fullName>
    </submittedName>
</protein>
<feature type="region of interest" description="Disordered" evidence="7">
    <location>
        <begin position="28"/>
        <end position="77"/>
    </location>
</feature>
<feature type="compositionally biased region" description="Basic and acidic residues" evidence="7">
    <location>
        <begin position="496"/>
        <end position="519"/>
    </location>
</feature>
<dbReference type="Pfam" id="PF00628">
    <property type="entry name" value="PHD"/>
    <property type="match status" value="2"/>
</dbReference>
<dbReference type="SMART" id="SM00249">
    <property type="entry name" value="PHD"/>
    <property type="match status" value="2"/>
</dbReference>
<dbReference type="CDD" id="cd04301">
    <property type="entry name" value="NAT_SF"/>
    <property type="match status" value="1"/>
</dbReference>
<feature type="region of interest" description="Disordered" evidence="7">
    <location>
        <begin position="2193"/>
        <end position="2248"/>
    </location>
</feature>
<dbReference type="PANTHER" id="PTHR46508:SF3">
    <property type="entry name" value="ACYL-COA N-ACYLTRANSFERASE WITH RING_FYVE_PHD-TYPE ZINC FINGER PROTEIN"/>
    <property type="match status" value="1"/>
</dbReference>
<gene>
    <name evidence="9" type="primary">IDM1</name>
    <name evidence="9" type="ORF">CR513_13376</name>
</gene>
<keyword evidence="10" id="KW-1185">Reference proteome</keyword>
<evidence type="ECO:0000256" key="4">
    <source>
        <dbReference type="ARBA" id="ARBA00022833"/>
    </source>
</evidence>
<feature type="domain" description="PHD-type" evidence="8">
    <location>
        <begin position="731"/>
        <end position="776"/>
    </location>
</feature>
<dbReference type="InterPro" id="IPR019786">
    <property type="entry name" value="Zinc_finger_PHD-type_CS"/>
</dbReference>
<dbReference type="PROSITE" id="PS50016">
    <property type="entry name" value="ZF_PHD_2"/>
    <property type="match status" value="1"/>
</dbReference>
<evidence type="ECO:0000256" key="5">
    <source>
        <dbReference type="ARBA" id="ARBA00023242"/>
    </source>
</evidence>
<feature type="compositionally biased region" description="Basic and acidic residues" evidence="7">
    <location>
        <begin position="382"/>
        <end position="406"/>
    </location>
</feature>
<keyword evidence="3 6" id="KW-0863">Zinc-finger</keyword>
<feature type="region of interest" description="Disordered" evidence="7">
    <location>
        <begin position="1039"/>
        <end position="1088"/>
    </location>
</feature>
<dbReference type="PANTHER" id="PTHR46508">
    <property type="entry name" value="PHD FINGER FAMILY PROTEIN"/>
    <property type="match status" value="1"/>
</dbReference>
<dbReference type="EMBL" id="QJKJ01002391">
    <property type="protein sequence ID" value="RDY03079.1"/>
    <property type="molecule type" value="Genomic_DNA"/>
</dbReference>
<feature type="compositionally biased region" description="Basic and acidic residues" evidence="7">
    <location>
        <begin position="1471"/>
        <end position="1508"/>
    </location>
</feature>
<dbReference type="Pfam" id="PF23209">
    <property type="entry name" value="IDM1_C"/>
    <property type="match status" value="2"/>
</dbReference>
<reference evidence="9" key="1">
    <citation type="submission" date="2018-05" db="EMBL/GenBank/DDBJ databases">
        <title>Draft genome of Mucuna pruriens seed.</title>
        <authorList>
            <person name="Nnadi N.E."/>
            <person name="Vos R."/>
            <person name="Hasami M.H."/>
            <person name="Devisetty U.K."/>
            <person name="Aguiy J.C."/>
        </authorList>
    </citation>
    <scope>NUCLEOTIDE SEQUENCE [LARGE SCALE GENOMIC DNA]</scope>
    <source>
        <strain evidence="9">JCA_2017</strain>
    </source>
</reference>
<dbReference type="CDD" id="cd15532">
    <property type="entry name" value="PHD2_CHD_II"/>
    <property type="match status" value="1"/>
</dbReference>
<feature type="region of interest" description="Disordered" evidence="7">
    <location>
        <begin position="1772"/>
        <end position="1798"/>
    </location>
</feature>
<feature type="compositionally biased region" description="Basic and acidic residues" evidence="7">
    <location>
        <begin position="204"/>
        <end position="217"/>
    </location>
</feature>
<name>A0A371HJW5_MUCPR</name>
<sequence>MESGVRSGGSGVVVKSRNSSGCLIVRKKGGGLGATSSASRKLNESNKRANINVSMSLSDSGSSDELPMPPGRRLGPETIRVCNGLTASERGGSEISRKRDRLERIRGSGAGIAAETGVDLRDRKRTKLDVYDFDEYDAMNVENMRRRQFDGNGVAHGGGRFVGSVHAARSGIDREFKTGSSGRVLHKRKSSYGDRPSGLYSGDNVDHSRGDNVDHSRLTMNRDGAQVPLSSQSEKFNSDESIRVQGKNGVLKVMVNKKKVSGPSTHYDNRKPVESRQRLKTEEIAKRLKTEETAKRLKTEETAKRNVPIHSSSCLETKPVKKPGLLKRPENKQIASRKSLSSKDSKGDEGDLDNSDTSLNPGIRNAEAGKPAKKIISEDEQTPMHEKLPTTGMKEGKIKRGSGTEKQKLRERIREMLLSAGWTIDYRPRRNRDYLDAVYINPTGTAYWSIIKAYDALQKQSNDDTNEAKPKGDSSSFAPIADDVLSQLTRKTRKKMEKELRKNKKRYDGESDNEKEPRIRRSASKKYDMNSTDSDSNEEKLSSFIKQGSKSLKNKMLENTLVSSRSKIQNATHHSSDGIEKSLSGCDPHLHGRKSRKHGRCTLLVRSSNKGLNSESDGFVPYMGKRTVLSWLIDSGTVELSQKVQYRKRKKVLLEGWITRDGIHCGCCSKILTVSKFELHAGSKLPQPYQNIYLESGVSLLQCQIDAWNGQEHSEKIGFHSVDIDGDDPNDDTCAICGDGGDLICCDGCPSTFHQSCLDIQMLPPGEWHCPNCTCKFCGIASGTSKKDDATVYVLRTCSLCEKKYHDSCTKEMDTLPNNFNTLDLSFCGKECKELSEHLKKYLGTKHELEAGFSWSLIHRTNEDSEAACRGITQRVECNSKLAIALTVMDECFLPVVDRRSGINLIRNVLYNSGSNFSRLSYGGFYTAILERGDEIIAAASIRFHGTKIAEMPFIGTRHIYRRQGMCRRLFYAIESALCSLKVEVLVIPAIAELTHTWTAVFGFTHLDESLRREMKSLNMMVFPGIDMLQKLLVDQGKHEDSEKMGNGNNNFIKTKVGNRSDMGSSTPQDPHGSDDVSSNPANEMDDECSDASQELNQVLVGGTLFSKSHSEEMVSDSVSDKCVSPSRTSHGALEMKSEVATAPPDDKLNPSKCQSISLNDTFVSSNPLDIPKIQALVQETACSDPCSAENLDKKCHSFNAMNCDSSELKINAMESGVRSGGSGVVVKSRNSSGCLIVRKKGDGLGATASASRKLYESKKRPNVNVSMSSSDSGSSDELLMPPGRRLGPETIRVCNGLTASERGGSEISRKRDRVERIRGSGAGITAETGVDLRDSKRAKLDVYDFDEYDAMNVENMRRRQFDGNGVAHGGGRFVGSVHAARSGIDREFKTGSSGRVLDKRKNSYGDRPSGLYPGDNVGHSRFTINRDGARVPLSSQREKFNSDESIRVQGKNGVLKVMVNKKVGGPSAQYDHHKPVESRQRLKTEETAKRLKTEETAKRLKTEENAKRNVPIPPSSCLETKHVKKPGLLKSPEKKQIVSRKSLSSKDSKGDEGDSDNSDTSLNLGTRNAEARKPVKKIISEDEQTPVYEKLPTTGMKEGKIKRGSGTEKQKLRERIREMLLSAGWTIDYRPRRNRDYLDAVYINPTGTAYWSIIKAYDALQKQSNDDTSEAKPKGDSSSFAPIADDVLSQLTRKTRKKMEKELKKNKRRYDGESDNEKEHRIRRSAGKKRDMNSTDSDSNEEKLSSFIKQGSKSLKNKMIENTLVSSRTKIQNATHHSSDGIEKSLSGCDPHVHGRKSRKHGRCTLLVRSSNKGLNSESDGFVPYMGKRTVLSWLIDSGTVELSQKVQYRRRKKVLLEGWITRDGIHCGCCSKILTVSKFELHAGSKLPQPYQNIYLESGVSLLQCQVDAWNGQEHSEKIGFHSVDIDGDDPNDDTCAICGDGGDLICCDGCPSTFHQSCLDIQIMIPALRKWISFLITSTHQTFLFLSEHLKKYLGTKHELEAGFSWSLIHRTNEDSEAACRGITQRVECNSKLAIALTVMDECFLPVVDRRSGINLIRNVLYNSGSNFSRLSYSGFYTAILERGDEIIAAASIRFHGPRLAEMPFIGTRHIYRRQGMCRRLFSAIESALCSLKVEKLVIPAIAELTHTWTAVFGFTHLDESLRQEMKSLNMMVFPGIDMLQKLLVEEGKHEGNGTTDSEKMGNGDNDFIETKVGSRSDIGSSTPQDPHGSDDVSSNPANEVDDECSDASEELNNQVLVGGTLCSKSHSEEMVSDSVSNKCVSPSRASYGALEMKNEVAIAPPVKLNPSKCQSIYLNDTSVSSNPLDILKVQVLVQETACLDTCSAENLDKKCHSFNAMNCDSSEHKIIPVLDSQMEDNITNGNNQNVDSDSALNHADESLLQVGSDSNGEIECQNEKDLHLNPGVASNEIYFEESGLNASGDSSET</sequence>
<evidence type="ECO:0000256" key="1">
    <source>
        <dbReference type="ARBA" id="ARBA00004123"/>
    </source>
</evidence>
<evidence type="ECO:0000259" key="8">
    <source>
        <dbReference type="PROSITE" id="PS50016"/>
    </source>
</evidence>
<keyword evidence="2" id="KW-0479">Metal-binding</keyword>
<dbReference type="InterPro" id="IPR013083">
    <property type="entry name" value="Znf_RING/FYVE/PHD"/>
</dbReference>
<feature type="compositionally biased region" description="Basic and acidic residues" evidence="7">
    <location>
        <begin position="293"/>
        <end position="304"/>
    </location>
</feature>
<feature type="compositionally biased region" description="Basic and acidic residues" evidence="7">
    <location>
        <begin position="2193"/>
        <end position="2205"/>
    </location>
</feature>
<organism evidence="9 10">
    <name type="scientific">Mucuna pruriens</name>
    <name type="common">Velvet bean</name>
    <name type="synonym">Dolichos pruriens</name>
    <dbReference type="NCBI Taxonomy" id="157652"/>
    <lineage>
        <taxon>Eukaryota</taxon>
        <taxon>Viridiplantae</taxon>
        <taxon>Streptophyta</taxon>
        <taxon>Embryophyta</taxon>
        <taxon>Tracheophyta</taxon>
        <taxon>Spermatophyta</taxon>
        <taxon>Magnoliopsida</taxon>
        <taxon>eudicotyledons</taxon>
        <taxon>Gunneridae</taxon>
        <taxon>Pentapetalae</taxon>
        <taxon>rosids</taxon>
        <taxon>fabids</taxon>
        <taxon>Fabales</taxon>
        <taxon>Fabaceae</taxon>
        <taxon>Papilionoideae</taxon>
        <taxon>50 kb inversion clade</taxon>
        <taxon>NPAAA clade</taxon>
        <taxon>indigoferoid/millettioid clade</taxon>
        <taxon>Phaseoleae</taxon>
        <taxon>Mucuna</taxon>
    </lineage>
</organism>
<evidence type="ECO:0000256" key="2">
    <source>
        <dbReference type="ARBA" id="ARBA00022723"/>
    </source>
</evidence>
<feature type="compositionally biased region" description="Basic and acidic residues" evidence="7">
    <location>
        <begin position="1598"/>
        <end position="1611"/>
    </location>
</feature>
<feature type="compositionally biased region" description="Basic and acidic residues" evidence="7">
    <location>
        <begin position="1700"/>
        <end position="1721"/>
    </location>
</feature>
<dbReference type="GO" id="GO:0005634">
    <property type="term" value="C:nucleus"/>
    <property type="evidence" value="ECO:0007669"/>
    <property type="project" value="UniProtKB-SubCell"/>
</dbReference>
<feature type="region of interest" description="Disordered" evidence="7">
    <location>
        <begin position="1258"/>
        <end position="1286"/>
    </location>
</feature>
<keyword evidence="4" id="KW-0862">Zinc</keyword>
<feature type="region of interest" description="Disordered" evidence="7">
    <location>
        <begin position="1465"/>
        <end position="1611"/>
    </location>
</feature>
<dbReference type="InterPro" id="IPR001965">
    <property type="entry name" value="Znf_PHD"/>
</dbReference>
<comment type="subcellular location">
    <subcellularLocation>
        <location evidence="1">Nucleus</location>
    </subcellularLocation>
</comment>
<dbReference type="Proteomes" id="UP000257109">
    <property type="component" value="Unassembled WGS sequence"/>
</dbReference>
<evidence type="ECO:0000313" key="10">
    <source>
        <dbReference type="Proteomes" id="UP000257109"/>
    </source>
</evidence>
<dbReference type="InterPro" id="IPR011011">
    <property type="entry name" value="Znf_FYVE_PHD"/>
</dbReference>
<dbReference type="InterPro" id="IPR019787">
    <property type="entry name" value="Znf_PHD-finger"/>
</dbReference>
<feature type="region of interest" description="Disordered" evidence="7">
    <location>
        <begin position="179"/>
        <end position="217"/>
    </location>
</feature>
<feature type="non-terminal residue" evidence="9">
    <location>
        <position position="1"/>
    </location>
</feature>